<evidence type="ECO:0000256" key="5">
    <source>
        <dbReference type="ARBA" id="ARBA00022691"/>
    </source>
</evidence>
<dbReference type="CDD" id="cd11642">
    <property type="entry name" value="SUMT"/>
    <property type="match status" value="1"/>
</dbReference>
<reference evidence="10 11" key="1">
    <citation type="submission" date="2017-08" db="EMBL/GenBank/DDBJ databases">
        <title>Infants hospitalized years apart are colonized by the same room-sourced microbial strains.</title>
        <authorList>
            <person name="Brooks B."/>
            <person name="Olm M.R."/>
            <person name="Firek B.A."/>
            <person name="Baker R."/>
            <person name="Thomas B.C."/>
            <person name="Morowitz M.J."/>
            <person name="Banfield J.F."/>
        </authorList>
    </citation>
    <scope>NUCLEOTIDE SEQUENCE [LARGE SCALE GENOMIC DNA]</scope>
    <source>
        <strain evidence="10">S2_005_002_R2_34</strain>
    </source>
</reference>
<evidence type="ECO:0000313" key="11">
    <source>
        <dbReference type="Proteomes" id="UP000249185"/>
    </source>
</evidence>
<dbReference type="EC" id="2.1.1.107" evidence="2"/>
<protein>
    <recommendedName>
        <fullName evidence="2">uroporphyrinogen-III C-methyltransferase</fullName>
        <ecNumber evidence="2">2.1.1.107</ecNumber>
    </recommendedName>
</protein>
<dbReference type="PROSITE" id="PS00839">
    <property type="entry name" value="SUMT_1"/>
    <property type="match status" value="1"/>
</dbReference>
<proteinExistence type="inferred from homology"/>
<dbReference type="PANTHER" id="PTHR45790:SF3">
    <property type="entry name" value="S-ADENOSYL-L-METHIONINE-DEPENDENT UROPORPHYRINOGEN III METHYLTRANSFERASE, CHLOROPLASTIC"/>
    <property type="match status" value="1"/>
</dbReference>
<dbReference type="NCBIfam" id="TIGR01469">
    <property type="entry name" value="cobA_cysG_Cterm"/>
    <property type="match status" value="1"/>
</dbReference>
<dbReference type="GO" id="GO:0004851">
    <property type="term" value="F:uroporphyrin-III C-methyltransferase activity"/>
    <property type="evidence" value="ECO:0007669"/>
    <property type="project" value="UniProtKB-EC"/>
</dbReference>
<keyword evidence="5" id="KW-0949">S-adenosyl-L-methionine</keyword>
<keyword evidence="4 8" id="KW-0808">Transferase</keyword>
<organism evidence="10 11">
    <name type="scientific">Rhodovulum sulfidophilum</name>
    <name type="common">Rhodobacter sulfidophilus</name>
    <dbReference type="NCBI Taxonomy" id="35806"/>
    <lineage>
        <taxon>Bacteria</taxon>
        <taxon>Pseudomonadati</taxon>
        <taxon>Pseudomonadota</taxon>
        <taxon>Alphaproteobacteria</taxon>
        <taxon>Rhodobacterales</taxon>
        <taxon>Paracoccaceae</taxon>
        <taxon>Rhodovulum</taxon>
    </lineage>
</organism>
<dbReference type="Gene3D" id="3.40.1010.10">
    <property type="entry name" value="Cobalt-precorrin-4 Transmethylase, Domain 1"/>
    <property type="match status" value="1"/>
</dbReference>
<keyword evidence="6" id="KW-0627">Porphyrin biosynthesis</keyword>
<sequence length="249" mass="25276">MTGFVSFVSSGPGDPELLTLRAVKRLGEADAILFDDLSAGPILAHARADADLVGVGKRAGRPSPKQDHVSRLLVDYAATGARVVRLKSGDSGIFGRLEEELTALRAAGIRYEIVPGVPSACAAAAAAGIPLTRRLTARRVQFVTGHDTTGGLPPDLDLAALADPGATTVLHMGRRTFAALAGRLIAAGLPPDTPALLAEAVSTPGQRLVRGTVAALAAELAAPPQGPAPATLILYGPLAEGDAPGDPDA</sequence>
<evidence type="ECO:0000259" key="9">
    <source>
        <dbReference type="Pfam" id="PF00590"/>
    </source>
</evidence>
<dbReference type="GO" id="GO:0019354">
    <property type="term" value="P:siroheme biosynthetic process"/>
    <property type="evidence" value="ECO:0007669"/>
    <property type="project" value="UniProtKB-UniPathway"/>
</dbReference>
<evidence type="ECO:0000313" key="10">
    <source>
        <dbReference type="EMBL" id="PZQ51405.1"/>
    </source>
</evidence>
<dbReference type="InterPro" id="IPR035996">
    <property type="entry name" value="4pyrrol_Methylase_sf"/>
</dbReference>
<dbReference type="AlphaFoldDB" id="A0A2W5NKL9"/>
<dbReference type="GO" id="GO:0032259">
    <property type="term" value="P:methylation"/>
    <property type="evidence" value="ECO:0007669"/>
    <property type="project" value="UniProtKB-KW"/>
</dbReference>
<dbReference type="InterPro" id="IPR014777">
    <property type="entry name" value="4pyrrole_Mease_sub1"/>
</dbReference>
<dbReference type="InterPro" id="IPR003043">
    <property type="entry name" value="Uropor_MeTrfase_CS"/>
</dbReference>
<gene>
    <name evidence="10" type="primary">cobA</name>
    <name evidence="10" type="ORF">DI556_04355</name>
</gene>
<dbReference type="SUPFAM" id="SSF53790">
    <property type="entry name" value="Tetrapyrrole methylase"/>
    <property type="match status" value="1"/>
</dbReference>
<evidence type="ECO:0000256" key="4">
    <source>
        <dbReference type="ARBA" id="ARBA00022679"/>
    </source>
</evidence>
<name>A0A2W5NKL9_RHOSU</name>
<evidence type="ECO:0000256" key="2">
    <source>
        <dbReference type="ARBA" id="ARBA00012162"/>
    </source>
</evidence>
<dbReference type="InterPro" id="IPR000878">
    <property type="entry name" value="4pyrrol_Mease"/>
</dbReference>
<evidence type="ECO:0000256" key="7">
    <source>
        <dbReference type="ARBA" id="ARBA00025705"/>
    </source>
</evidence>
<evidence type="ECO:0000256" key="8">
    <source>
        <dbReference type="RuleBase" id="RU003960"/>
    </source>
</evidence>
<evidence type="ECO:0000256" key="1">
    <source>
        <dbReference type="ARBA" id="ARBA00005879"/>
    </source>
</evidence>
<dbReference type="NCBIfam" id="NF004790">
    <property type="entry name" value="PRK06136.1"/>
    <property type="match status" value="1"/>
</dbReference>
<dbReference type="InterPro" id="IPR006366">
    <property type="entry name" value="CobA/CysG_C"/>
</dbReference>
<comment type="pathway">
    <text evidence="7">Porphyrin-containing compound metabolism; siroheme biosynthesis; precorrin-2 from uroporphyrinogen III: step 1/1.</text>
</comment>
<evidence type="ECO:0000256" key="6">
    <source>
        <dbReference type="ARBA" id="ARBA00023244"/>
    </source>
</evidence>
<comment type="similarity">
    <text evidence="1 8">Belongs to the precorrin methyltransferase family.</text>
</comment>
<dbReference type="InterPro" id="IPR050161">
    <property type="entry name" value="Siro_Cobalamin_biosynth"/>
</dbReference>
<evidence type="ECO:0000256" key="3">
    <source>
        <dbReference type="ARBA" id="ARBA00022603"/>
    </source>
</evidence>
<dbReference type="Proteomes" id="UP000249185">
    <property type="component" value="Unassembled WGS sequence"/>
</dbReference>
<dbReference type="Gene3D" id="3.30.950.10">
    <property type="entry name" value="Methyltransferase, Cobalt-precorrin-4 Transmethylase, Domain 2"/>
    <property type="match status" value="1"/>
</dbReference>
<keyword evidence="3 8" id="KW-0489">Methyltransferase</keyword>
<dbReference type="FunFam" id="3.40.1010.10:FF:000001">
    <property type="entry name" value="Siroheme synthase"/>
    <property type="match status" value="1"/>
</dbReference>
<dbReference type="STRING" id="35806.A6024_09825"/>
<dbReference type="PROSITE" id="PS00840">
    <property type="entry name" value="SUMT_2"/>
    <property type="match status" value="1"/>
</dbReference>
<dbReference type="UniPathway" id="UPA00262">
    <property type="reaction ID" value="UER00211"/>
</dbReference>
<dbReference type="PANTHER" id="PTHR45790">
    <property type="entry name" value="SIROHEME SYNTHASE-RELATED"/>
    <property type="match status" value="1"/>
</dbReference>
<comment type="caution">
    <text evidence="10">The sequence shown here is derived from an EMBL/GenBank/DDBJ whole genome shotgun (WGS) entry which is preliminary data.</text>
</comment>
<dbReference type="Pfam" id="PF00590">
    <property type="entry name" value="TP_methylase"/>
    <property type="match status" value="1"/>
</dbReference>
<accession>A0A2W5NKL9</accession>
<dbReference type="InterPro" id="IPR014776">
    <property type="entry name" value="4pyrrole_Mease_sub2"/>
</dbReference>
<dbReference type="EMBL" id="QFPW01000002">
    <property type="protein sequence ID" value="PZQ51405.1"/>
    <property type="molecule type" value="Genomic_DNA"/>
</dbReference>
<feature type="domain" description="Tetrapyrrole methylase" evidence="9">
    <location>
        <begin position="5"/>
        <end position="216"/>
    </location>
</feature>